<evidence type="ECO:0000256" key="3">
    <source>
        <dbReference type="HAMAP-Rule" id="MF_02210"/>
    </source>
</evidence>
<evidence type="ECO:0000313" key="5">
    <source>
        <dbReference type="EMBL" id="QKM60576.1"/>
    </source>
</evidence>
<evidence type="ECO:0000256" key="1">
    <source>
        <dbReference type="ARBA" id="ARBA00022679"/>
    </source>
</evidence>
<dbReference type="CDD" id="cd04301">
    <property type="entry name" value="NAT_SF"/>
    <property type="match status" value="1"/>
</dbReference>
<dbReference type="EMBL" id="CP028940">
    <property type="protein sequence ID" value="QKM60576.1"/>
    <property type="molecule type" value="Genomic_DNA"/>
</dbReference>
<feature type="binding site" evidence="3">
    <location>
        <position position="136"/>
    </location>
    <ligand>
        <name>acetyl-CoA</name>
        <dbReference type="ChEBI" id="CHEBI:57288"/>
    </ligand>
</feature>
<dbReference type="InterPro" id="IPR016181">
    <property type="entry name" value="Acyl_CoA_acyltransferase"/>
</dbReference>
<keyword evidence="6" id="KW-1185">Reference proteome</keyword>
<dbReference type="Proteomes" id="UP000501090">
    <property type="component" value="Chromosome"/>
</dbReference>
<evidence type="ECO:0000256" key="2">
    <source>
        <dbReference type="ARBA" id="ARBA00023315"/>
    </source>
</evidence>
<dbReference type="InterPro" id="IPR043690">
    <property type="entry name" value="RimI"/>
</dbReference>
<dbReference type="GO" id="GO:0005737">
    <property type="term" value="C:cytoplasm"/>
    <property type="evidence" value="ECO:0007669"/>
    <property type="project" value="UniProtKB-SubCell"/>
</dbReference>
<dbReference type="AlphaFoldDB" id="A0A6M9PRR5"/>
<comment type="subcellular location">
    <subcellularLocation>
        <location evidence="3">Cytoplasm</location>
    </subcellularLocation>
</comment>
<dbReference type="Gene3D" id="3.40.630.30">
    <property type="match status" value="1"/>
</dbReference>
<name>A0A6M9PRR5_9BURK</name>
<reference evidence="5 6" key="1">
    <citation type="submission" date="2018-04" db="EMBL/GenBank/DDBJ databases">
        <title>Polynucleobacter sp. UK-Long2-W17 genome.</title>
        <authorList>
            <person name="Hahn M.W."/>
        </authorList>
    </citation>
    <scope>NUCLEOTIDE SEQUENCE [LARGE SCALE GENOMIC DNA]</scope>
    <source>
        <strain evidence="5 6">UK-Long2-W17</strain>
    </source>
</reference>
<comment type="function">
    <text evidence="3">Acetylates the N-terminal alanine of ribosomal protein bS18.</text>
</comment>
<proteinExistence type="inferred from homology"/>
<sequence>MVDNNSALQSGAEGVSELSFLPMTTADLNAVLSIESVSHIHPWTKGNFSDSLAAGHWAYCVRPQLADAVKGSYLDPEILWAYCILFPGVDELHLLNITVSPKLRRLGIGAKMMHAIEGVAAQQGMPRIILEVRPSNMNALQLYQSLGYEQIGTRKNYYPVDVASGLREDAWVFAKSIKLEV</sequence>
<dbReference type="HAMAP" id="MF_02210">
    <property type="entry name" value="RimI"/>
    <property type="match status" value="1"/>
</dbReference>
<comment type="catalytic activity">
    <reaction evidence="3">
        <text>N-terminal L-alanyl-[ribosomal protein bS18] + acetyl-CoA = N-terminal N(alpha)-acetyl-L-alanyl-[ribosomal protein bS18] + CoA + H(+)</text>
        <dbReference type="Rhea" id="RHEA:43756"/>
        <dbReference type="Rhea" id="RHEA-COMP:10676"/>
        <dbReference type="Rhea" id="RHEA-COMP:10677"/>
        <dbReference type="ChEBI" id="CHEBI:15378"/>
        <dbReference type="ChEBI" id="CHEBI:57287"/>
        <dbReference type="ChEBI" id="CHEBI:57288"/>
        <dbReference type="ChEBI" id="CHEBI:64718"/>
        <dbReference type="ChEBI" id="CHEBI:83683"/>
        <dbReference type="EC" id="2.3.1.266"/>
    </reaction>
</comment>
<gene>
    <name evidence="3" type="primary">rimI</name>
    <name evidence="5" type="ORF">DN92_05720</name>
</gene>
<protein>
    <recommendedName>
        <fullName evidence="3">[Ribosomal protein bS18]-alanine N-acetyltransferase</fullName>
        <ecNumber evidence="3">2.3.1.266</ecNumber>
    </recommendedName>
</protein>
<dbReference type="PANTHER" id="PTHR42919">
    <property type="entry name" value="N-ALPHA-ACETYLTRANSFERASE"/>
    <property type="match status" value="1"/>
</dbReference>
<dbReference type="GO" id="GO:0008999">
    <property type="term" value="F:protein-N-terminal-alanine acetyltransferase activity"/>
    <property type="evidence" value="ECO:0007669"/>
    <property type="project" value="UniProtKB-UniRule"/>
</dbReference>
<dbReference type="RefSeq" id="WP_173960340.1">
    <property type="nucleotide sequence ID" value="NZ_CBCSCC010000002.1"/>
</dbReference>
<feature type="active site" description="Proton acceptor" evidence="3">
    <location>
        <position position="131"/>
    </location>
</feature>
<comment type="caution">
    <text evidence="3">Lacks conserved residue(s) required for the propagation of feature annotation.</text>
</comment>
<dbReference type="InterPro" id="IPR051556">
    <property type="entry name" value="N-term/lysine_N-AcTrnsfr"/>
</dbReference>
<feature type="active site" description="Proton donor" evidence="3">
    <location>
        <position position="143"/>
    </location>
</feature>
<dbReference type="PROSITE" id="PS51186">
    <property type="entry name" value="GNAT"/>
    <property type="match status" value="1"/>
</dbReference>
<keyword evidence="1 3" id="KW-0808">Transferase</keyword>
<dbReference type="EC" id="2.3.1.266" evidence="3"/>
<comment type="similarity">
    <text evidence="3">Belongs to the acetyltransferase family. RimI subfamily.</text>
</comment>
<accession>A0A6M9PRR5</accession>
<evidence type="ECO:0000313" key="6">
    <source>
        <dbReference type="Proteomes" id="UP000501090"/>
    </source>
</evidence>
<keyword evidence="2 3" id="KW-0012">Acyltransferase</keyword>
<dbReference type="Pfam" id="PF00583">
    <property type="entry name" value="Acetyltransf_1"/>
    <property type="match status" value="1"/>
</dbReference>
<feature type="domain" description="N-acetyltransferase" evidence="4">
    <location>
        <begin position="18"/>
        <end position="178"/>
    </location>
</feature>
<dbReference type="InterPro" id="IPR000182">
    <property type="entry name" value="GNAT_dom"/>
</dbReference>
<dbReference type="KEGG" id="pard:DN92_05720"/>
<dbReference type="SUPFAM" id="SSF55729">
    <property type="entry name" value="Acyl-CoA N-acyltransferases (Nat)"/>
    <property type="match status" value="1"/>
</dbReference>
<organism evidence="5 6">
    <name type="scientific">Polynucleobacter arcticus</name>
    <dbReference type="NCBI Taxonomy" id="1743165"/>
    <lineage>
        <taxon>Bacteria</taxon>
        <taxon>Pseudomonadati</taxon>
        <taxon>Pseudomonadota</taxon>
        <taxon>Betaproteobacteria</taxon>
        <taxon>Burkholderiales</taxon>
        <taxon>Burkholderiaceae</taxon>
        <taxon>Polynucleobacter</taxon>
    </lineage>
</organism>
<dbReference type="PANTHER" id="PTHR42919:SF8">
    <property type="entry name" value="N-ALPHA-ACETYLTRANSFERASE 50"/>
    <property type="match status" value="1"/>
</dbReference>
<keyword evidence="3" id="KW-0963">Cytoplasm</keyword>
<evidence type="ECO:0000259" key="4">
    <source>
        <dbReference type="PROSITE" id="PS51186"/>
    </source>
</evidence>